<dbReference type="Gene3D" id="1.50.10.20">
    <property type="match status" value="1"/>
</dbReference>
<dbReference type="InterPro" id="IPR049174">
    <property type="entry name" value="Beta-AFase-like"/>
</dbReference>
<dbReference type="RefSeq" id="WP_301165166.1">
    <property type="nucleotide sequence ID" value="NZ_JAUHTR010000002.1"/>
</dbReference>
<evidence type="ECO:0000259" key="1">
    <source>
        <dbReference type="Pfam" id="PF07944"/>
    </source>
</evidence>
<dbReference type="GO" id="GO:0016787">
    <property type="term" value="F:hydrolase activity"/>
    <property type="evidence" value="ECO:0007669"/>
    <property type="project" value="UniProtKB-KW"/>
</dbReference>
<evidence type="ECO:0000259" key="3">
    <source>
        <dbReference type="Pfam" id="PF20737"/>
    </source>
</evidence>
<dbReference type="InterPro" id="IPR049049">
    <property type="entry name" value="Beta-AFase-like_GH127_C"/>
</dbReference>
<keyword evidence="5" id="KW-1185">Reference proteome</keyword>
<dbReference type="InterPro" id="IPR049046">
    <property type="entry name" value="Beta-AFase-like_GH127_middle"/>
</dbReference>
<dbReference type="Pfam" id="PF20736">
    <property type="entry name" value="Glyco_hydro127M"/>
    <property type="match status" value="1"/>
</dbReference>
<proteinExistence type="predicted"/>
<feature type="domain" description="Non-reducing end beta-L-arabinofuranosidase-like GH127 middle" evidence="2">
    <location>
        <begin position="439"/>
        <end position="535"/>
    </location>
</feature>
<comment type="caution">
    <text evidence="4">The sequence shown here is derived from an EMBL/GenBank/DDBJ whole genome shotgun (WGS) entry which is preliminary data.</text>
</comment>
<dbReference type="InterPro" id="IPR008928">
    <property type="entry name" value="6-hairpin_glycosidase_sf"/>
</dbReference>
<sequence length="655" mass="74243">MEKVAAPLHTLPLKSVQINDSYWSRYIQLVRDVVVPYQWEALNDRIEGAEPSHAIKNFKIAAGEEEGTFGGMVFQDSDLAKWLEAVGYLLQTEKDEKLEKIADEVIDLIAKAQHKNGYLNTYYTLKEPGKQWTDLCECHELYCAGHMIEAAVAYFDATGKRKILDVAIKLADHINEVFGGEPGKISGYDGHQEIELALVKLYETTGNKTYLRLSQFFLEERGSQPHFYDKEAEKRDGTTHWQNSFMIENKAYSQAHAHVYEQDRAIGHSVRFAYMCTGMAHLAARTGDEEMIKSCKRLWRNVVSRQMYITGGIGSQRHGEAFSFDYDLPNDTVYAETCASIGLIFFAQRMLQLEPNSEYADVMERALYNTVLAGMSQDGKSFFYVNPLEVHPQACEANENYNHVKPVRQSWFGCACCPPNVARLLSSLGQYIYTVQGDTLYTNLYIGSKTDVELNGNNVTLIQESNYPWSGEIKFTVEADQENDFTLALRLPDWCAHADLRLNGKKVLMEEITNGYVHLKRTWSAGDQFQLILAMPVERMKSHPLVRQNAGKVALQRGPLVYCLEEADNGPQLHQISLPANAPLQVQEDENFLNGLVVITGEGERQKAEDWGTGLYQRGTHTATETVPLTFIPYFAWANRKIGEMKVWVDEKGNR</sequence>
<dbReference type="SUPFAM" id="SSF48208">
    <property type="entry name" value="Six-hairpin glycosidases"/>
    <property type="match status" value="1"/>
</dbReference>
<dbReference type="Proteomes" id="UP001172721">
    <property type="component" value="Unassembled WGS sequence"/>
</dbReference>
<feature type="domain" description="Non-reducing end beta-L-arabinofuranosidase-like GH127 catalytic" evidence="1">
    <location>
        <begin position="15"/>
        <end position="429"/>
    </location>
</feature>
<accession>A0ABT8HTK9</accession>
<feature type="domain" description="Non-reducing end beta-L-arabinofuranosidase-like GH127 C-terminal" evidence="3">
    <location>
        <begin position="537"/>
        <end position="649"/>
    </location>
</feature>
<evidence type="ECO:0000259" key="2">
    <source>
        <dbReference type="Pfam" id="PF20736"/>
    </source>
</evidence>
<evidence type="ECO:0000313" key="5">
    <source>
        <dbReference type="Proteomes" id="UP001172721"/>
    </source>
</evidence>
<protein>
    <submittedName>
        <fullName evidence="4">Glycoside hydrolase family 127 protein</fullName>
    </submittedName>
</protein>
<evidence type="ECO:0000313" key="4">
    <source>
        <dbReference type="EMBL" id="MDN4524114.1"/>
    </source>
</evidence>
<dbReference type="PANTHER" id="PTHR43465">
    <property type="entry name" value="DUF1680 DOMAIN PROTEIN (AFU_ORTHOLOGUE AFUA_1G08910)"/>
    <property type="match status" value="1"/>
</dbReference>
<dbReference type="EMBL" id="JAUHTR010000002">
    <property type="protein sequence ID" value="MDN4524114.1"/>
    <property type="molecule type" value="Genomic_DNA"/>
</dbReference>
<gene>
    <name evidence="4" type="ORF">QYB97_06495</name>
</gene>
<keyword evidence="4" id="KW-0378">Hydrolase</keyword>
<organism evidence="4 5">
    <name type="scientific">Fictibacillus fluitans</name>
    <dbReference type="NCBI Taxonomy" id="3058422"/>
    <lineage>
        <taxon>Bacteria</taxon>
        <taxon>Bacillati</taxon>
        <taxon>Bacillota</taxon>
        <taxon>Bacilli</taxon>
        <taxon>Bacillales</taxon>
        <taxon>Fictibacillaceae</taxon>
        <taxon>Fictibacillus</taxon>
    </lineage>
</organism>
<dbReference type="Pfam" id="PF20737">
    <property type="entry name" value="Glyco_hydro127C"/>
    <property type="match status" value="1"/>
</dbReference>
<dbReference type="InterPro" id="IPR012878">
    <property type="entry name" value="Beta-AFase-like_GH127_cat"/>
</dbReference>
<name>A0ABT8HTK9_9BACL</name>
<dbReference type="PANTHER" id="PTHR43465:SF2">
    <property type="entry name" value="DUF1680 DOMAIN PROTEIN (AFU_ORTHOLOGUE AFUA_1G08910)"/>
    <property type="match status" value="1"/>
</dbReference>
<dbReference type="Pfam" id="PF07944">
    <property type="entry name" value="Beta-AFase-like_GH127_cat"/>
    <property type="match status" value="1"/>
</dbReference>
<reference evidence="4" key="1">
    <citation type="submission" date="2023-07" db="EMBL/GenBank/DDBJ databases">
        <title>Fictibacillus sp. isolated from freshwater pond.</title>
        <authorList>
            <person name="Kirdat K."/>
            <person name="Bhat A."/>
            <person name="Mourya A."/>
            <person name="Yadav A."/>
        </authorList>
    </citation>
    <scope>NUCLEOTIDE SEQUENCE</scope>
    <source>
        <strain evidence="4">NE201</strain>
    </source>
</reference>